<comment type="caution">
    <text evidence="5">The sequence shown here is derived from an EMBL/GenBank/DDBJ whole genome shotgun (WGS) entry which is preliminary data.</text>
</comment>
<evidence type="ECO:0000256" key="3">
    <source>
        <dbReference type="ARBA" id="ARBA00023052"/>
    </source>
</evidence>
<dbReference type="InterPro" id="IPR029061">
    <property type="entry name" value="THDP-binding"/>
</dbReference>
<keyword evidence="6" id="KW-1185">Reference proteome</keyword>
<dbReference type="PANTHER" id="PTHR47514:SF1">
    <property type="entry name" value="TRANSKETOLASE N-TERMINAL SECTION-RELATED"/>
    <property type="match status" value="1"/>
</dbReference>
<evidence type="ECO:0000256" key="2">
    <source>
        <dbReference type="ARBA" id="ARBA00007131"/>
    </source>
</evidence>
<sequence>MTGAVKVAVLEHKAADIRASLLRLIGEAGSGHPGSSLSCVEILTSLYYGSNAIDPFKPLPTRDMMVLSKGHAVPALYAILIDLKVLSKVPGEQLRAFGSRFQGHPDCRFTPAIDLSTGSLGQGLSAGLGYVLGTRIAGTGRRAYVVLGDGECQEGQVWEAALLAGVHRARNLFAIVDYNKIQHDGAIDSIVPMEPFARKWEAFGWRVLEINGHDFTQLAQATAETDDSRPTVIIAHTIKGKGVAYMEGDWHWHSVANAERLRLDFVKEPQHA</sequence>
<name>A0ABW0J6X8_9BURK</name>
<comment type="cofactor">
    <cofactor evidence="1">
        <name>thiamine diphosphate</name>
        <dbReference type="ChEBI" id="CHEBI:58937"/>
    </cofactor>
</comment>
<dbReference type="PANTHER" id="PTHR47514">
    <property type="entry name" value="TRANSKETOLASE N-TERMINAL SECTION-RELATED"/>
    <property type="match status" value="1"/>
</dbReference>
<dbReference type="RefSeq" id="WP_377710788.1">
    <property type="nucleotide sequence ID" value="NZ_JBHSMP010000011.1"/>
</dbReference>
<proteinExistence type="inferred from homology"/>
<dbReference type="Gene3D" id="3.40.50.970">
    <property type="match status" value="1"/>
</dbReference>
<dbReference type="Proteomes" id="UP001596103">
    <property type="component" value="Unassembled WGS sequence"/>
</dbReference>
<comment type="similarity">
    <text evidence="2">Belongs to the transketolase family.</text>
</comment>
<dbReference type="CDD" id="cd02012">
    <property type="entry name" value="TPP_TK"/>
    <property type="match status" value="1"/>
</dbReference>
<gene>
    <name evidence="5" type="ORF">ACFPTO_08400</name>
</gene>
<dbReference type="Pfam" id="PF00456">
    <property type="entry name" value="Transketolase_N"/>
    <property type="match status" value="1"/>
</dbReference>
<accession>A0ABW0J6X8</accession>
<organism evidence="5 6">
    <name type="scientific">Paraburkholderia denitrificans</name>
    <dbReference type="NCBI Taxonomy" id="694025"/>
    <lineage>
        <taxon>Bacteria</taxon>
        <taxon>Pseudomonadati</taxon>
        <taxon>Pseudomonadota</taxon>
        <taxon>Betaproteobacteria</taxon>
        <taxon>Burkholderiales</taxon>
        <taxon>Burkholderiaceae</taxon>
        <taxon>Paraburkholderia</taxon>
    </lineage>
</organism>
<reference evidence="6" key="1">
    <citation type="journal article" date="2019" name="Int. J. Syst. Evol. Microbiol.">
        <title>The Global Catalogue of Microorganisms (GCM) 10K type strain sequencing project: providing services to taxonomists for standard genome sequencing and annotation.</title>
        <authorList>
            <consortium name="The Broad Institute Genomics Platform"/>
            <consortium name="The Broad Institute Genome Sequencing Center for Infectious Disease"/>
            <person name="Wu L."/>
            <person name="Ma J."/>
        </authorList>
    </citation>
    <scope>NUCLEOTIDE SEQUENCE [LARGE SCALE GENOMIC DNA]</scope>
    <source>
        <strain evidence="6">CCUG 56042</strain>
    </source>
</reference>
<evidence type="ECO:0000256" key="1">
    <source>
        <dbReference type="ARBA" id="ARBA00001964"/>
    </source>
</evidence>
<evidence type="ECO:0000313" key="6">
    <source>
        <dbReference type="Proteomes" id="UP001596103"/>
    </source>
</evidence>
<evidence type="ECO:0000313" key="5">
    <source>
        <dbReference type="EMBL" id="MFC5428821.1"/>
    </source>
</evidence>
<evidence type="ECO:0000259" key="4">
    <source>
        <dbReference type="Pfam" id="PF00456"/>
    </source>
</evidence>
<dbReference type="SUPFAM" id="SSF52518">
    <property type="entry name" value="Thiamin diphosphate-binding fold (THDP-binding)"/>
    <property type="match status" value="1"/>
</dbReference>
<protein>
    <submittedName>
        <fullName evidence="5">Transketolase</fullName>
    </submittedName>
</protein>
<dbReference type="EMBL" id="JBHSMP010000011">
    <property type="protein sequence ID" value="MFC5428821.1"/>
    <property type="molecule type" value="Genomic_DNA"/>
</dbReference>
<keyword evidence="3" id="KW-0786">Thiamine pyrophosphate</keyword>
<dbReference type="InterPro" id="IPR005474">
    <property type="entry name" value="Transketolase_N"/>
</dbReference>
<feature type="domain" description="Transketolase N-terminal" evidence="4">
    <location>
        <begin position="15"/>
        <end position="254"/>
    </location>
</feature>